<dbReference type="RefSeq" id="WP_073019409.1">
    <property type="nucleotide sequence ID" value="NZ_FQWF01000007.1"/>
</dbReference>
<dbReference type="EMBL" id="FQWF01000007">
    <property type="protein sequence ID" value="SHG57507.1"/>
    <property type="molecule type" value="Genomic_DNA"/>
</dbReference>
<dbReference type="Pfam" id="PF19852">
    <property type="entry name" value="DUF6327"/>
    <property type="match status" value="1"/>
</dbReference>
<dbReference type="STRING" id="229205.SAMN05444372_107129"/>
<proteinExistence type="predicted"/>
<sequence>MTNRIYTSYSQIDRDLEMLKIEKEISYEKLIFGVKKTKDNLVPQNIVTDLISKYSSAIPYGSIVSTAIPFVINKIFPAVKTWFKNRKRGG</sequence>
<dbReference type="InterPro" id="IPR046290">
    <property type="entry name" value="DUF6327"/>
</dbReference>
<name>A0A1M5KXM9_9FLAO</name>
<evidence type="ECO:0000313" key="2">
    <source>
        <dbReference type="Proteomes" id="UP000184020"/>
    </source>
</evidence>
<gene>
    <name evidence="1" type="ORF">SAMN05444372_107129</name>
</gene>
<dbReference type="Proteomes" id="UP000184020">
    <property type="component" value="Unassembled WGS sequence"/>
</dbReference>
<dbReference type="AlphaFoldDB" id="A0A1M5KXM9"/>
<organism evidence="1 2">
    <name type="scientific">Flavobacterium micromati</name>
    <dbReference type="NCBI Taxonomy" id="229205"/>
    <lineage>
        <taxon>Bacteria</taxon>
        <taxon>Pseudomonadati</taxon>
        <taxon>Bacteroidota</taxon>
        <taxon>Flavobacteriia</taxon>
        <taxon>Flavobacteriales</taxon>
        <taxon>Flavobacteriaceae</taxon>
        <taxon>Flavobacterium</taxon>
    </lineage>
</organism>
<keyword evidence="2" id="KW-1185">Reference proteome</keyword>
<protein>
    <submittedName>
        <fullName evidence="1">Uncharacterized protein</fullName>
    </submittedName>
</protein>
<reference evidence="2" key="1">
    <citation type="submission" date="2016-11" db="EMBL/GenBank/DDBJ databases">
        <authorList>
            <person name="Varghese N."/>
            <person name="Submissions S."/>
        </authorList>
    </citation>
    <scope>NUCLEOTIDE SEQUENCE [LARGE SCALE GENOMIC DNA]</scope>
    <source>
        <strain evidence="2">DSM 17659</strain>
    </source>
</reference>
<accession>A0A1M5KXM9</accession>
<dbReference type="OrthoDB" id="1449018at2"/>
<evidence type="ECO:0000313" key="1">
    <source>
        <dbReference type="EMBL" id="SHG57507.1"/>
    </source>
</evidence>